<evidence type="ECO:0000313" key="1">
    <source>
        <dbReference type="EMBL" id="KAJ1350794.1"/>
    </source>
</evidence>
<organism evidence="1 2">
    <name type="scientific">Parelaphostrongylus tenuis</name>
    <name type="common">Meningeal worm</name>
    <dbReference type="NCBI Taxonomy" id="148309"/>
    <lineage>
        <taxon>Eukaryota</taxon>
        <taxon>Metazoa</taxon>
        <taxon>Ecdysozoa</taxon>
        <taxon>Nematoda</taxon>
        <taxon>Chromadorea</taxon>
        <taxon>Rhabditida</taxon>
        <taxon>Rhabditina</taxon>
        <taxon>Rhabditomorpha</taxon>
        <taxon>Strongyloidea</taxon>
        <taxon>Metastrongylidae</taxon>
        <taxon>Parelaphostrongylus</taxon>
    </lineage>
</organism>
<evidence type="ECO:0000313" key="2">
    <source>
        <dbReference type="Proteomes" id="UP001196413"/>
    </source>
</evidence>
<comment type="caution">
    <text evidence="1">The sequence shown here is derived from an EMBL/GenBank/DDBJ whole genome shotgun (WGS) entry which is preliminary data.</text>
</comment>
<sequence>MKFTTAKARRRDTAGELHNVACRPQRANKVWDEGSAIERTVRLGLANFVVVNSKNEKKRAYSRFAMIVFHVKKNAAGSMTSPLPFEE</sequence>
<keyword evidence="2" id="KW-1185">Reference proteome</keyword>
<proteinExistence type="predicted"/>
<reference evidence="1" key="1">
    <citation type="submission" date="2021-06" db="EMBL/GenBank/DDBJ databases">
        <title>Parelaphostrongylus tenuis whole genome reference sequence.</title>
        <authorList>
            <person name="Garwood T.J."/>
            <person name="Larsen P.A."/>
            <person name="Fountain-Jones N.M."/>
            <person name="Garbe J.R."/>
            <person name="Macchietto M.G."/>
            <person name="Kania S.A."/>
            <person name="Gerhold R.W."/>
            <person name="Richards J.E."/>
            <person name="Wolf T.M."/>
        </authorList>
    </citation>
    <scope>NUCLEOTIDE SEQUENCE</scope>
    <source>
        <strain evidence="1">MNPRO001-30</strain>
        <tissue evidence="1">Meninges</tissue>
    </source>
</reference>
<gene>
    <name evidence="1" type="ORF">KIN20_006676</name>
</gene>
<name>A0AAD5MND9_PARTN</name>
<dbReference type="EMBL" id="JAHQIW010000944">
    <property type="protein sequence ID" value="KAJ1350794.1"/>
    <property type="molecule type" value="Genomic_DNA"/>
</dbReference>
<accession>A0AAD5MND9</accession>
<protein>
    <submittedName>
        <fullName evidence="1">Uncharacterized protein</fullName>
    </submittedName>
</protein>
<dbReference type="AlphaFoldDB" id="A0AAD5MND9"/>
<dbReference type="Proteomes" id="UP001196413">
    <property type="component" value="Unassembled WGS sequence"/>
</dbReference>